<keyword evidence="2" id="KW-1185">Reference proteome</keyword>
<dbReference type="RefSeq" id="WP_386820602.1">
    <property type="nucleotide sequence ID" value="NZ_JBHUIT010000026.1"/>
</dbReference>
<dbReference type="PANTHER" id="PTHR43481">
    <property type="entry name" value="FRUCTOSE-1-PHOSPHATE PHOSPHATASE"/>
    <property type="match status" value="1"/>
</dbReference>
<name>A0ABW5DCC5_9BACT</name>
<dbReference type="SFLD" id="SFLDG01129">
    <property type="entry name" value="C1.5:_HAD__Beta-PGM__Phosphata"/>
    <property type="match status" value="1"/>
</dbReference>
<dbReference type="InterPro" id="IPR023198">
    <property type="entry name" value="PGP-like_dom2"/>
</dbReference>
<dbReference type="SUPFAM" id="SSF56784">
    <property type="entry name" value="HAD-like"/>
    <property type="match status" value="1"/>
</dbReference>
<proteinExistence type="predicted"/>
<evidence type="ECO:0000313" key="1">
    <source>
        <dbReference type="EMBL" id="MFD2257316.1"/>
    </source>
</evidence>
<dbReference type="Gene3D" id="1.10.150.240">
    <property type="entry name" value="Putative phosphatase, domain 2"/>
    <property type="match status" value="1"/>
</dbReference>
<dbReference type="Proteomes" id="UP001597375">
    <property type="component" value="Unassembled WGS sequence"/>
</dbReference>
<comment type="caution">
    <text evidence="1">The sequence shown here is derived from an EMBL/GenBank/DDBJ whole genome shotgun (WGS) entry which is preliminary data.</text>
</comment>
<dbReference type="Pfam" id="PF13419">
    <property type="entry name" value="HAD_2"/>
    <property type="match status" value="1"/>
</dbReference>
<gene>
    <name evidence="1" type="ORF">ACFSSA_11575</name>
</gene>
<dbReference type="EMBL" id="JBHUIT010000026">
    <property type="protein sequence ID" value="MFD2257316.1"/>
    <property type="molecule type" value="Genomic_DNA"/>
</dbReference>
<sequence length="216" mass="24482">MLPSAVLFDFDGVLVDTEWAIYQAWLRTFQRHGQNLPLSLYTRCIGSDFDAWSPKLYLEDLTKLEFDWIKMDEERQVEIRADLEKEGAIPGVIDVLEELETRDVPLAVVSSSSHDWVDGWLEKLDLRRFFREVVCKGDAPRIKPAPDLYLAAAEKLGLEPGKCLVIEDSLNGLNSAKAAGMDVWVVPNRVTRDLDFGAADKVLTDYGQMCEDLFKV</sequence>
<dbReference type="InterPro" id="IPR051806">
    <property type="entry name" value="HAD-like_SPP"/>
</dbReference>
<dbReference type="SFLD" id="SFLDG01135">
    <property type="entry name" value="C1.5.6:_HAD__Beta-PGM__Phospha"/>
    <property type="match status" value="1"/>
</dbReference>
<dbReference type="InterPro" id="IPR006439">
    <property type="entry name" value="HAD-SF_hydro_IA"/>
</dbReference>
<dbReference type="NCBIfam" id="TIGR01509">
    <property type="entry name" value="HAD-SF-IA-v3"/>
    <property type="match status" value="1"/>
</dbReference>
<dbReference type="SFLD" id="SFLDS00003">
    <property type="entry name" value="Haloacid_Dehalogenase"/>
    <property type="match status" value="1"/>
</dbReference>
<accession>A0ABW5DCC5</accession>
<protein>
    <submittedName>
        <fullName evidence="1">HAD family hydrolase</fullName>
    </submittedName>
</protein>
<evidence type="ECO:0000313" key="2">
    <source>
        <dbReference type="Proteomes" id="UP001597375"/>
    </source>
</evidence>
<dbReference type="PANTHER" id="PTHR43481:SF4">
    <property type="entry name" value="GLYCEROL-1-PHOSPHATE PHOSPHOHYDROLASE 1-RELATED"/>
    <property type="match status" value="1"/>
</dbReference>
<keyword evidence="1" id="KW-0378">Hydrolase</keyword>
<dbReference type="NCBIfam" id="TIGR01549">
    <property type="entry name" value="HAD-SF-IA-v1"/>
    <property type="match status" value="1"/>
</dbReference>
<dbReference type="InterPro" id="IPR036412">
    <property type="entry name" value="HAD-like_sf"/>
</dbReference>
<dbReference type="GO" id="GO:0016787">
    <property type="term" value="F:hydrolase activity"/>
    <property type="evidence" value="ECO:0007669"/>
    <property type="project" value="UniProtKB-KW"/>
</dbReference>
<dbReference type="InterPro" id="IPR041492">
    <property type="entry name" value="HAD_2"/>
</dbReference>
<organism evidence="1 2">
    <name type="scientific">Luteolibacter algae</name>
    <dbReference type="NCBI Taxonomy" id="454151"/>
    <lineage>
        <taxon>Bacteria</taxon>
        <taxon>Pseudomonadati</taxon>
        <taxon>Verrucomicrobiota</taxon>
        <taxon>Verrucomicrobiia</taxon>
        <taxon>Verrucomicrobiales</taxon>
        <taxon>Verrucomicrobiaceae</taxon>
        <taxon>Luteolibacter</taxon>
    </lineage>
</organism>
<reference evidence="2" key="1">
    <citation type="journal article" date="2019" name="Int. J. Syst. Evol. Microbiol.">
        <title>The Global Catalogue of Microorganisms (GCM) 10K type strain sequencing project: providing services to taxonomists for standard genome sequencing and annotation.</title>
        <authorList>
            <consortium name="The Broad Institute Genomics Platform"/>
            <consortium name="The Broad Institute Genome Sequencing Center for Infectious Disease"/>
            <person name="Wu L."/>
            <person name="Ma J."/>
        </authorList>
    </citation>
    <scope>NUCLEOTIDE SEQUENCE [LARGE SCALE GENOMIC DNA]</scope>
    <source>
        <strain evidence="2">CGMCC 4.7106</strain>
    </source>
</reference>
<dbReference type="InterPro" id="IPR023214">
    <property type="entry name" value="HAD_sf"/>
</dbReference>
<dbReference type="Gene3D" id="3.40.50.1000">
    <property type="entry name" value="HAD superfamily/HAD-like"/>
    <property type="match status" value="1"/>
</dbReference>